<dbReference type="GO" id="GO:0016740">
    <property type="term" value="F:transferase activity"/>
    <property type="evidence" value="ECO:0007669"/>
    <property type="project" value="UniProtKB-KW"/>
</dbReference>
<evidence type="ECO:0000313" key="3">
    <source>
        <dbReference type="Proteomes" id="UP000243507"/>
    </source>
</evidence>
<feature type="domain" description="Glycosyltransferase 2-like" evidence="1">
    <location>
        <begin position="32"/>
        <end position="193"/>
    </location>
</feature>
<protein>
    <submittedName>
        <fullName evidence="2">Glycosyl transferase family 2</fullName>
    </submittedName>
</protein>
<dbReference type="RefSeq" id="WP_096434247.1">
    <property type="nucleotide sequence ID" value="NZ_NTJD01000009.1"/>
</dbReference>
<gene>
    <name evidence="2" type="ORF">CLN94_11515</name>
</gene>
<keyword evidence="2" id="KW-0808">Transferase</keyword>
<sequence>MSEGSDLTAQQGWQVPAHDTHVFREKRAEHALVIPVINEGEKIRAQLRAFAAAGLPVDLVMADGGSSDGSLDGGILAECDARALLVKTGPGKLGAQLRMAYAWCLQEGYAGIVTMDGNGKDDVTHVRRFLAALEAGADYVQGSRYAPGGAAINTPRDRSFGNRMIHAPILSLAARRRLTDTTNGFRAYSRRYLLDPRVAPFRDLFQRYELLFYLTVRAGQLGYRIAEVPVSRRYPDQGKIPTKIAGWRGKADILAQTLKAALGRYAP</sequence>
<evidence type="ECO:0000259" key="1">
    <source>
        <dbReference type="Pfam" id="PF00535"/>
    </source>
</evidence>
<dbReference type="Proteomes" id="UP000243507">
    <property type="component" value="Unassembled WGS sequence"/>
</dbReference>
<proteinExistence type="predicted"/>
<dbReference type="CDD" id="cd04179">
    <property type="entry name" value="DPM_DPG-synthase_like"/>
    <property type="match status" value="1"/>
</dbReference>
<dbReference type="SUPFAM" id="SSF53448">
    <property type="entry name" value="Nucleotide-diphospho-sugar transferases"/>
    <property type="match status" value="1"/>
</dbReference>
<reference evidence="2 3" key="1">
    <citation type="submission" date="2017-09" db="EMBL/GenBank/DDBJ databases">
        <title>A multilocus sequence analysis scheme for characterization of bacteria in the genus Thioclava.</title>
        <authorList>
            <person name="Liu Y."/>
            <person name="Shao Z."/>
        </authorList>
    </citation>
    <scope>NUCLEOTIDE SEQUENCE [LARGE SCALE GENOMIC DNA]</scope>
    <source>
        <strain evidence="2 3">CAU 1312</strain>
    </source>
</reference>
<dbReference type="InterPro" id="IPR001173">
    <property type="entry name" value="Glyco_trans_2-like"/>
</dbReference>
<dbReference type="Pfam" id="PF00535">
    <property type="entry name" value="Glycos_transf_2"/>
    <property type="match status" value="1"/>
</dbReference>
<keyword evidence="3" id="KW-1185">Reference proteome</keyword>
<comment type="caution">
    <text evidence="2">The sequence shown here is derived from an EMBL/GenBank/DDBJ whole genome shotgun (WGS) entry which is preliminary data.</text>
</comment>
<dbReference type="PANTHER" id="PTHR48090">
    <property type="entry name" value="UNDECAPRENYL-PHOSPHATE 4-DEOXY-4-FORMAMIDO-L-ARABINOSE TRANSFERASE-RELATED"/>
    <property type="match status" value="1"/>
</dbReference>
<dbReference type="OrthoDB" id="9807795at2"/>
<dbReference type="InterPro" id="IPR050256">
    <property type="entry name" value="Glycosyltransferase_2"/>
</dbReference>
<accession>A0A2A4CNN8</accession>
<dbReference type="InterPro" id="IPR029044">
    <property type="entry name" value="Nucleotide-diphossugar_trans"/>
</dbReference>
<evidence type="ECO:0000313" key="2">
    <source>
        <dbReference type="EMBL" id="PCD75930.1"/>
    </source>
</evidence>
<dbReference type="EMBL" id="NTJD01000009">
    <property type="protein sequence ID" value="PCD75930.1"/>
    <property type="molecule type" value="Genomic_DNA"/>
</dbReference>
<dbReference type="AlphaFoldDB" id="A0A2A4CNN8"/>
<organism evidence="2 3">
    <name type="scientific">Pseudothioclava arenosa</name>
    <dbReference type="NCBI Taxonomy" id="1795308"/>
    <lineage>
        <taxon>Bacteria</taxon>
        <taxon>Pseudomonadati</taxon>
        <taxon>Pseudomonadota</taxon>
        <taxon>Alphaproteobacteria</taxon>
        <taxon>Rhodobacterales</taxon>
        <taxon>Paracoccaceae</taxon>
        <taxon>Pseudothioclava</taxon>
    </lineage>
</organism>
<name>A0A2A4CNN8_9RHOB</name>
<dbReference type="Gene3D" id="3.90.550.10">
    <property type="entry name" value="Spore Coat Polysaccharide Biosynthesis Protein SpsA, Chain A"/>
    <property type="match status" value="1"/>
</dbReference>